<protein>
    <recommendedName>
        <fullName evidence="1">TGF-beta propeptide domain-containing protein</fullName>
    </recommendedName>
</protein>
<gene>
    <name evidence="2" type="ORF">GZH46_00333</name>
</gene>
<evidence type="ECO:0000313" key="3">
    <source>
        <dbReference type="Proteomes" id="UP000825002"/>
    </source>
</evidence>
<name>A0ABQ7SCJ5_9ACAR</name>
<proteinExistence type="predicted"/>
<feature type="non-terminal residue" evidence="2">
    <location>
        <position position="1"/>
    </location>
</feature>
<organism evidence="2 3">
    <name type="scientific">Fragariocoptes setiger</name>
    <dbReference type="NCBI Taxonomy" id="1670756"/>
    <lineage>
        <taxon>Eukaryota</taxon>
        <taxon>Metazoa</taxon>
        <taxon>Ecdysozoa</taxon>
        <taxon>Arthropoda</taxon>
        <taxon>Chelicerata</taxon>
        <taxon>Arachnida</taxon>
        <taxon>Acari</taxon>
        <taxon>Acariformes</taxon>
        <taxon>Trombidiformes</taxon>
        <taxon>Prostigmata</taxon>
        <taxon>Eupodina</taxon>
        <taxon>Eriophyoidea</taxon>
        <taxon>Phytoptidae</taxon>
        <taxon>Fragariocoptes</taxon>
    </lineage>
</organism>
<evidence type="ECO:0000259" key="1">
    <source>
        <dbReference type="Pfam" id="PF00688"/>
    </source>
</evidence>
<evidence type="ECO:0000313" key="2">
    <source>
        <dbReference type="EMBL" id="KAG9511101.1"/>
    </source>
</evidence>
<feature type="domain" description="TGF-beta propeptide" evidence="1">
    <location>
        <begin position="87"/>
        <end position="180"/>
    </location>
</feature>
<reference evidence="2 3" key="1">
    <citation type="submission" date="2020-10" db="EMBL/GenBank/DDBJ databases">
        <authorList>
            <person name="Klimov P.B."/>
            <person name="Dyachkov S.M."/>
            <person name="Chetverikov P.E."/>
        </authorList>
    </citation>
    <scope>NUCLEOTIDE SEQUENCE [LARGE SCALE GENOMIC DNA]</scope>
    <source>
        <strain evidence="2">BMOC 18-1129-001#AD2665</strain>
        <tissue evidence="2">Entire mites</tissue>
    </source>
</reference>
<accession>A0ABQ7SCJ5</accession>
<dbReference type="Proteomes" id="UP000825002">
    <property type="component" value="Unassembled WGS sequence"/>
</dbReference>
<sequence length="188" mass="20951">MASLFIEICLSVIPHRSLAAFTIASFCFYLANAVSNHTSSSGPVADLKADQDLGSIGLPTREDATYEFLLHLDDAGILFDRKGGSGLSLKSLSSESRMQLKRQVLNVLGLEKEPRPNRPSKDLQSGTNYVKELYKRFYDQNSGRMKVTQAHDNKLDDETLDESILDAIDKSNTIVSFNNLCKYIFSTY</sequence>
<comment type="caution">
    <text evidence="2">The sequence shown here is derived from an EMBL/GenBank/DDBJ whole genome shotgun (WGS) entry which is preliminary data.</text>
</comment>
<dbReference type="InterPro" id="IPR001111">
    <property type="entry name" value="TGF-b_propeptide"/>
</dbReference>
<dbReference type="EMBL" id="JAIFTH010000031">
    <property type="protein sequence ID" value="KAG9511101.1"/>
    <property type="molecule type" value="Genomic_DNA"/>
</dbReference>
<keyword evidence="3" id="KW-1185">Reference proteome</keyword>
<dbReference type="Pfam" id="PF00688">
    <property type="entry name" value="TGFb_propeptide"/>
    <property type="match status" value="1"/>
</dbReference>